<comment type="caution">
    <text evidence="2">The sequence shown here is derived from an EMBL/GenBank/DDBJ whole genome shotgun (WGS) entry which is preliminary data.</text>
</comment>
<dbReference type="InterPro" id="IPR057465">
    <property type="entry name" value="CERK_PH"/>
</dbReference>
<dbReference type="AlphaFoldDB" id="A0A0F9J2U4"/>
<organism evidence="2">
    <name type="scientific">marine sediment metagenome</name>
    <dbReference type="NCBI Taxonomy" id="412755"/>
    <lineage>
        <taxon>unclassified sequences</taxon>
        <taxon>metagenomes</taxon>
        <taxon>ecological metagenomes</taxon>
    </lineage>
</organism>
<proteinExistence type="predicted"/>
<name>A0A0F9J2U4_9ZZZZ</name>
<protein>
    <recommendedName>
        <fullName evidence="1">Ceramide kinase PH domain-containing protein</fullName>
    </recommendedName>
</protein>
<evidence type="ECO:0000313" key="2">
    <source>
        <dbReference type="EMBL" id="KKM64019.1"/>
    </source>
</evidence>
<evidence type="ECO:0000259" key="1">
    <source>
        <dbReference type="Pfam" id="PF25382"/>
    </source>
</evidence>
<gene>
    <name evidence="2" type="ORF">LCGC14_1505540</name>
</gene>
<sequence length="70" mass="8078">MKRWIELTTMPPVEKAAEKGHKMFVRVSEVIGVEEAGEHSYVIFQNRLTQAVKESYKVIVSMIKKAENKK</sequence>
<reference evidence="2" key="1">
    <citation type="journal article" date="2015" name="Nature">
        <title>Complex archaea that bridge the gap between prokaryotes and eukaryotes.</title>
        <authorList>
            <person name="Spang A."/>
            <person name="Saw J.H."/>
            <person name="Jorgensen S.L."/>
            <person name="Zaremba-Niedzwiedzka K."/>
            <person name="Martijn J."/>
            <person name="Lind A.E."/>
            <person name="van Eijk R."/>
            <person name="Schleper C."/>
            <person name="Guy L."/>
            <person name="Ettema T.J."/>
        </authorList>
    </citation>
    <scope>NUCLEOTIDE SEQUENCE</scope>
</reference>
<dbReference type="Pfam" id="PF25382">
    <property type="entry name" value="PH_CERK"/>
    <property type="match status" value="1"/>
</dbReference>
<accession>A0A0F9J2U4</accession>
<dbReference type="EMBL" id="LAZR01010983">
    <property type="protein sequence ID" value="KKM64019.1"/>
    <property type="molecule type" value="Genomic_DNA"/>
</dbReference>
<feature type="domain" description="Ceramide kinase PH" evidence="1">
    <location>
        <begin position="3"/>
        <end position="69"/>
    </location>
</feature>